<organism evidence="2">
    <name type="scientific">Polytomella parva</name>
    <dbReference type="NCBI Taxonomy" id="51329"/>
    <lineage>
        <taxon>Eukaryota</taxon>
        <taxon>Viridiplantae</taxon>
        <taxon>Chlorophyta</taxon>
        <taxon>core chlorophytes</taxon>
        <taxon>Chlorophyceae</taxon>
        <taxon>CS clade</taxon>
        <taxon>Chlamydomonadales</taxon>
        <taxon>Chlamydomonadaceae</taxon>
        <taxon>Polytomella</taxon>
    </lineage>
</organism>
<dbReference type="EMBL" id="HBFM01018680">
    <property type="protein sequence ID" value="CAD8775960.1"/>
    <property type="molecule type" value="Transcribed_RNA"/>
</dbReference>
<feature type="compositionally biased region" description="Low complexity" evidence="1">
    <location>
        <begin position="160"/>
        <end position="176"/>
    </location>
</feature>
<reference evidence="2" key="1">
    <citation type="submission" date="2021-01" db="EMBL/GenBank/DDBJ databases">
        <authorList>
            <person name="Corre E."/>
            <person name="Pelletier E."/>
            <person name="Niang G."/>
            <person name="Scheremetjew M."/>
            <person name="Finn R."/>
            <person name="Kale V."/>
            <person name="Holt S."/>
            <person name="Cochrane G."/>
            <person name="Meng A."/>
            <person name="Brown T."/>
            <person name="Cohen L."/>
        </authorList>
    </citation>
    <scope>NUCLEOTIDE SEQUENCE</scope>
    <source>
        <strain evidence="2">SAG 63-3</strain>
    </source>
</reference>
<gene>
    <name evidence="2" type="ORF">PPAR00522_LOCUS12118</name>
</gene>
<feature type="region of interest" description="Disordered" evidence="1">
    <location>
        <begin position="160"/>
        <end position="199"/>
    </location>
</feature>
<feature type="compositionally biased region" description="Basic and acidic residues" evidence="1">
    <location>
        <begin position="1"/>
        <end position="19"/>
    </location>
</feature>
<protein>
    <submittedName>
        <fullName evidence="2">Uncharacterized protein</fullName>
    </submittedName>
</protein>
<feature type="region of interest" description="Disordered" evidence="1">
    <location>
        <begin position="1"/>
        <end position="49"/>
    </location>
</feature>
<evidence type="ECO:0000256" key="1">
    <source>
        <dbReference type="SAM" id="MobiDB-lite"/>
    </source>
</evidence>
<proteinExistence type="predicted"/>
<feature type="compositionally biased region" description="Low complexity" evidence="1">
    <location>
        <begin position="36"/>
        <end position="46"/>
    </location>
</feature>
<feature type="compositionally biased region" description="Basic residues" evidence="1">
    <location>
        <begin position="319"/>
        <end position="331"/>
    </location>
</feature>
<feature type="compositionally biased region" description="Polar residues" evidence="1">
    <location>
        <begin position="177"/>
        <end position="199"/>
    </location>
</feature>
<accession>A0A7S0V7M1</accession>
<evidence type="ECO:0000313" key="2">
    <source>
        <dbReference type="EMBL" id="CAD8775960.1"/>
    </source>
</evidence>
<name>A0A7S0V7M1_9CHLO</name>
<dbReference type="AlphaFoldDB" id="A0A7S0V7M1"/>
<sequence>MENDGAKEDGEEVEERKSDCSYFSDDYSHSDDDYNSSDNDYSSSDNHPCNLELAEEELHRNLLHPPGQIQNLKSHPLQLPRFGSSPSPLIPSSPSPIPSSSARHLRRVAIRIQTTRRGWREAGRGLWPQALCCHDGEPCMASRSVGSGIVGSGNVNLGLDPSKNSSSSSLPSSYSSTAGYNGSSNSQPFPNNQGSKTHASAANTYTNTYTNTHTHTKTKTKTNTISRPVMKFAELSQSLYIQIFLERQPKATPPSAYAIGSQNGRRGSPEIDGERWICLDLAPVGCEGAGAYFERLMMMRRRRVKKRGGIRSDKGERRRKEKRKRSGRSRR</sequence>
<feature type="region of interest" description="Disordered" evidence="1">
    <location>
        <begin position="304"/>
        <end position="331"/>
    </location>
</feature>